<keyword evidence="2" id="KW-1185">Reference proteome</keyword>
<dbReference type="AlphaFoldDB" id="A0A081KB86"/>
<reference evidence="1 2" key="1">
    <citation type="submission" date="2014-06" db="EMBL/GenBank/DDBJ databases">
        <title>Whole Genome Sequences of Three Symbiotic Endozoicomonas Bacteria.</title>
        <authorList>
            <person name="Neave M.J."/>
            <person name="Apprill A."/>
            <person name="Voolstra C.R."/>
        </authorList>
    </citation>
    <scope>NUCLEOTIDE SEQUENCE [LARGE SCALE GENOMIC DNA]</scope>
    <source>
        <strain evidence="1 2">DSM 22380</strain>
    </source>
</reference>
<evidence type="ECO:0000313" key="2">
    <source>
        <dbReference type="Proteomes" id="UP000027997"/>
    </source>
</evidence>
<dbReference type="EMBL" id="JOJP01000001">
    <property type="protein sequence ID" value="KEI71412.1"/>
    <property type="molecule type" value="Genomic_DNA"/>
</dbReference>
<dbReference type="RefSeq" id="WP_020583004.1">
    <property type="nucleotide sequence ID" value="NZ_JOJP01000001.1"/>
</dbReference>
<gene>
    <name evidence="1" type="ORF">GV64_12265</name>
</gene>
<proteinExistence type="predicted"/>
<name>A0A081KB86_9GAMM</name>
<dbReference type="Proteomes" id="UP000027997">
    <property type="component" value="Unassembled WGS sequence"/>
</dbReference>
<organism evidence="1 2">
    <name type="scientific">Endozoicomonas elysicola</name>
    <dbReference type="NCBI Taxonomy" id="305900"/>
    <lineage>
        <taxon>Bacteria</taxon>
        <taxon>Pseudomonadati</taxon>
        <taxon>Pseudomonadota</taxon>
        <taxon>Gammaproteobacteria</taxon>
        <taxon>Oceanospirillales</taxon>
        <taxon>Endozoicomonadaceae</taxon>
        <taxon>Endozoicomonas</taxon>
    </lineage>
</organism>
<comment type="caution">
    <text evidence="1">The sequence shown here is derived from an EMBL/GenBank/DDBJ whole genome shotgun (WGS) entry which is preliminary data.</text>
</comment>
<protein>
    <submittedName>
        <fullName evidence="1">Uncharacterized protein</fullName>
    </submittedName>
</protein>
<sequence>MSYLKRKTGRNSQIDSLPNYTAAGSYCFFSQCIELNDLEKKDLLAFTDTSKSIDENHQAILKFGPLLNHEVKHWYDAHSTLWGLRFLSDIYHCRNDLYEAEKSGISTELPHFYRQLELFDKVQYIKFPKYYSTANPKANTSAPWKYNYSAGIMFNKYGKPTDRNIFFTRFANNNGELIARVPFSLCSLLESSAVAQELNAKVRVIGLIEDPVYRKIESNKLLKEMMADLYNENLVEYSVVAHKISNSFTISDALEAYNIAAKLTRLILNLPDDIIMSLKPKDMLNANFEHFIAPYENALKYVDHGAIFSLLVDSLHSEYQLKGVQVTSDNLEQLLAESFKKHLNLTLLEVFERSKEELKKICSPVGFDLDKEHIDSLFEVGIKLHNDFGLIGSHYINLDESLVPDFVLGDGSFVSQQGESQEDFENRYFQLTGYFDYLSDFSKACIV</sequence>
<evidence type="ECO:0000313" key="1">
    <source>
        <dbReference type="EMBL" id="KEI71412.1"/>
    </source>
</evidence>
<accession>A0A081KB86</accession>